<comment type="caution">
    <text evidence="2">The sequence shown here is derived from an EMBL/GenBank/DDBJ whole genome shotgun (WGS) entry which is preliminary data.</text>
</comment>
<evidence type="ECO:0000313" key="3">
    <source>
        <dbReference type="Proteomes" id="UP000187203"/>
    </source>
</evidence>
<keyword evidence="1" id="KW-0175">Coiled coil</keyword>
<gene>
    <name evidence="2" type="ORF">COLO4_21700</name>
</gene>
<keyword evidence="3" id="KW-1185">Reference proteome</keyword>
<reference evidence="3" key="1">
    <citation type="submission" date="2013-09" db="EMBL/GenBank/DDBJ databases">
        <title>Corchorus olitorius genome sequencing.</title>
        <authorList>
            <person name="Alam M."/>
            <person name="Haque M.S."/>
            <person name="Islam M.S."/>
            <person name="Emdad E.M."/>
            <person name="Islam M.M."/>
            <person name="Ahmed B."/>
            <person name="Halim A."/>
            <person name="Hossen Q.M.M."/>
            <person name="Hossain M.Z."/>
            <person name="Ahmed R."/>
            <person name="Khan M.M."/>
            <person name="Islam R."/>
            <person name="Rashid M.M."/>
            <person name="Khan S.A."/>
            <person name="Rahman M.S."/>
            <person name="Alam M."/>
            <person name="Yahiya A.S."/>
            <person name="Khan M.S."/>
            <person name="Azam M.S."/>
            <person name="Haque T."/>
            <person name="Lashkar M.Z.H."/>
            <person name="Akhand A.I."/>
            <person name="Morshed G."/>
            <person name="Roy S."/>
            <person name="Uddin K.S."/>
            <person name="Rabeya T."/>
            <person name="Hossain A.S."/>
            <person name="Chowdhury A."/>
            <person name="Snigdha A.R."/>
            <person name="Mortoza M.S."/>
            <person name="Matin S.A."/>
            <person name="Hoque S.M.E."/>
            <person name="Islam M.K."/>
            <person name="Roy D.K."/>
            <person name="Haider R."/>
            <person name="Moosa M.M."/>
            <person name="Elias S.M."/>
            <person name="Hasan A.M."/>
            <person name="Jahan S."/>
            <person name="Shafiuddin M."/>
            <person name="Mahmood N."/>
            <person name="Shommy N.S."/>
        </authorList>
    </citation>
    <scope>NUCLEOTIDE SEQUENCE [LARGE SCALE GENOMIC DNA]</scope>
    <source>
        <strain evidence="3">cv. O-4</strain>
    </source>
</reference>
<dbReference type="Proteomes" id="UP000187203">
    <property type="component" value="Unassembled WGS sequence"/>
</dbReference>
<dbReference type="EMBL" id="AWUE01017749">
    <property type="protein sequence ID" value="OMO85227.1"/>
    <property type="molecule type" value="Genomic_DNA"/>
</dbReference>
<evidence type="ECO:0000313" key="2">
    <source>
        <dbReference type="EMBL" id="OMO85227.1"/>
    </source>
</evidence>
<evidence type="ECO:0000256" key="1">
    <source>
        <dbReference type="SAM" id="Coils"/>
    </source>
</evidence>
<proteinExistence type="predicted"/>
<protein>
    <submittedName>
        <fullName evidence="2">Uncharacterized protein</fullName>
    </submittedName>
</protein>
<organism evidence="2 3">
    <name type="scientific">Corchorus olitorius</name>
    <dbReference type="NCBI Taxonomy" id="93759"/>
    <lineage>
        <taxon>Eukaryota</taxon>
        <taxon>Viridiplantae</taxon>
        <taxon>Streptophyta</taxon>
        <taxon>Embryophyta</taxon>
        <taxon>Tracheophyta</taxon>
        <taxon>Spermatophyta</taxon>
        <taxon>Magnoliopsida</taxon>
        <taxon>eudicotyledons</taxon>
        <taxon>Gunneridae</taxon>
        <taxon>Pentapetalae</taxon>
        <taxon>rosids</taxon>
        <taxon>malvids</taxon>
        <taxon>Malvales</taxon>
        <taxon>Malvaceae</taxon>
        <taxon>Grewioideae</taxon>
        <taxon>Apeibeae</taxon>
        <taxon>Corchorus</taxon>
    </lineage>
</organism>
<feature type="coiled-coil region" evidence="1">
    <location>
        <begin position="2"/>
        <end position="43"/>
    </location>
</feature>
<dbReference type="AlphaFoldDB" id="A0A1R3IRN7"/>
<name>A0A1R3IRN7_9ROSI</name>
<accession>A0A1R3IRN7</accession>
<sequence length="75" mass="8807">MVKKSKKELKNCEDLILEYEDKLQKLKEKASIEKKKIDAARDANRSIHLEFSEWQPSVKHFIGESLLEESLHPDL</sequence>